<protein>
    <submittedName>
        <fullName evidence="6">Pyridoxamine 5'-phosphate oxidase</fullName>
    </submittedName>
</protein>
<reference evidence="6 7" key="1">
    <citation type="submission" date="2017-05" db="EMBL/GenBank/DDBJ databases">
        <title>The draft genome sequence of Idiomarina salinarum WNB302.</title>
        <authorList>
            <person name="Sun Y."/>
            <person name="Chen B."/>
            <person name="Du Z."/>
        </authorList>
    </citation>
    <scope>NUCLEOTIDE SEQUENCE [LARGE SCALE GENOMIC DNA]</scope>
    <source>
        <strain evidence="6 7">WNB302</strain>
    </source>
</reference>
<dbReference type="PANTHER" id="PTHR10851:SF3">
    <property type="entry name" value="PYRIDOXINE_PYRIDOXAMINE 5'-PHOSPHATE OXIDASE 2"/>
    <property type="match status" value="1"/>
</dbReference>
<comment type="cofactor">
    <cofactor evidence="1">
        <name>FMN</name>
        <dbReference type="ChEBI" id="CHEBI:58210"/>
    </cofactor>
</comment>
<accession>A0A265UTV9</accession>
<dbReference type="InterPro" id="IPR024624">
    <property type="entry name" value="Pyridox_Oxase_Alr4036_FMN-bd"/>
</dbReference>
<dbReference type="GO" id="GO:0004733">
    <property type="term" value="F:pyridoxamine phosphate oxidase activity"/>
    <property type="evidence" value="ECO:0007669"/>
    <property type="project" value="InterPro"/>
</dbReference>
<name>A0A265UTV9_9FLAO</name>
<dbReference type="Gene3D" id="2.30.110.10">
    <property type="entry name" value="Electron Transport, Fmn-binding Protein, Chain A"/>
    <property type="match status" value="1"/>
</dbReference>
<dbReference type="Pfam" id="PF12766">
    <property type="entry name" value="Pyridox_oxase_2"/>
    <property type="match status" value="1"/>
</dbReference>
<sequence length="180" mass="20926">MEESFFKVIKAELINGTVKKRHPFRYFSLATLSQGVPRQRTVVLRKMTTDLSLIVYTDTRSQKVMDIKNNPEVSALFYHPKKLMQITIIGEAQFVTDKQVVQQHWSSISNTSRRDYITTLAPGTSIKQPDAVDYNAQDYNFTVLQIVPNRIEYLQLKRPNHLRIAYTKKNTSWKGQFMVP</sequence>
<keyword evidence="3" id="KW-0288">FMN</keyword>
<feature type="domain" description="Pyridoxamine 5'-phosphate oxidase Alr4036 family FMN-binding" evidence="5">
    <location>
        <begin position="19"/>
        <end position="95"/>
    </location>
</feature>
<dbReference type="AlphaFoldDB" id="A0A265UTV9"/>
<evidence type="ECO:0000256" key="3">
    <source>
        <dbReference type="ARBA" id="ARBA00022643"/>
    </source>
</evidence>
<dbReference type="InterPro" id="IPR012349">
    <property type="entry name" value="Split_barrel_FMN-bd"/>
</dbReference>
<comment type="caution">
    <text evidence="6">The sequence shown here is derived from an EMBL/GenBank/DDBJ whole genome shotgun (WGS) entry which is preliminary data.</text>
</comment>
<evidence type="ECO:0000259" key="5">
    <source>
        <dbReference type="Pfam" id="PF12766"/>
    </source>
</evidence>
<dbReference type="EMBL" id="NGJN01000004">
    <property type="protein sequence ID" value="OZV68720.1"/>
    <property type="molecule type" value="Genomic_DNA"/>
</dbReference>
<evidence type="ECO:0000256" key="1">
    <source>
        <dbReference type="ARBA" id="ARBA00001917"/>
    </source>
</evidence>
<organism evidence="6 7">
    <name type="scientific">Winogradskyella aurantia</name>
    <dbReference type="NCBI Taxonomy" id="1915063"/>
    <lineage>
        <taxon>Bacteria</taxon>
        <taxon>Pseudomonadati</taxon>
        <taxon>Bacteroidota</taxon>
        <taxon>Flavobacteriia</taxon>
        <taxon>Flavobacteriales</taxon>
        <taxon>Flavobacteriaceae</taxon>
        <taxon>Winogradskyella</taxon>
    </lineage>
</organism>
<keyword evidence="4" id="KW-0560">Oxidoreductase</keyword>
<evidence type="ECO:0000256" key="4">
    <source>
        <dbReference type="ARBA" id="ARBA00023002"/>
    </source>
</evidence>
<evidence type="ECO:0000256" key="2">
    <source>
        <dbReference type="ARBA" id="ARBA00022630"/>
    </source>
</evidence>
<gene>
    <name evidence="6" type="ORF">CA834_08360</name>
</gene>
<dbReference type="SUPFAM" id="SSF50475">
    <property type="entry name" value="FMN-binding split barrel"/>
    <property type="match status" value="1"/>
</dbReference>
<evidence type="ECO:0000313" key="6">
    <source>
        <dbReference type="EMBL" id="OZV68720.1"/>
    </source>
</evidence>
<dbReference type="GO" id="GO:0008615">
    <property type="term" value="P:pyridoxine biosynthetic process"/>
    <property type="evidence" value="ECO:0007669"/>
    <property type="project" value="InterPro"/>
</dbReference>
<evidence type="ECO:0000313" key="7">
    <source>
        <dbReference type="Proteomes" id="UP000216840"/>
    </source>
</evidence>
<dbReference type="Proteomes" id="UP000216840">
    <property type="component" value="Unassembled WGS sequence"/>
</dbReference>
<proteinExistence type="predicted"/>
<dbReference type="InterPro" id="IPR000659">
    <property type="entry name" value="Pyridox_Oxase"/>
</dbReference>
<keyword evidence="2" id="KW-0285">Flavoprotein</keyword>
<dbReference type="PANTHER" id="PTHR10851">
    <property type="entry name" value="PYRIDOXINE-5-PHOSPHATE OXIDASE"/>
    <property type="match status" value="1"/>
</dbReference>
<keyword evidence="7" id="KW-1185">Reference proteome</keyword>
<dbReference type="GO" id="GO:0010181">
    <property type="term" value="F:FMN binding"/>
    <property type="evidence" value="ECO:0007669"/>
    <property type="project" value="InterPro"/>
</dbReference>